<keyword evidence="1" id="KW-0175">Coiled coil</keyword>
<dbReference type="GeneID" id="20715241"/>
<keyword evidence="4" id="KW-1185">Reference proteome</keyword>
<sequence>MNLSKCLLITLLGVALLLAVSFLTLYLTRKSTKEESDEPEESLEQKSKAISDKLEKQLEENRKEMMSELEKQREQYVKLSQERFQADIKGLKSMYPYIEDKKIVIPEVMDLELMLDVNLPELGEVTYYKVKDQKITVVRGQRENVVKFTHQRPVATFNVASVQIEGKSYPVPRVNDVTLLTSMSLLSDIRYPYFLIISPTGKTPILFENMGDRFEHMDMPVDNFEDSMRQKAKEFGRDIVTSPEPAPTPAQMPESEPEPVVPEEREAVVFNLTANKNFKAGSLEFEANIADQFNKYTKYFYLDTDQGFQAKSYTANGQEQTGLPLNKNLHSILVYMLKGTNGPPLVVKISYPKETEYYRNDLNNRWVLMDGSHLEESLDYTNSLVHDTAAVNLARRSDYYRNGGGDSNVETTKDVNVYVDTDKPMAGWSTFIHKLEMEEGEDRVFTVTHLLFGKGQSQTREIKNCRQVQVFMRSDDPTLIPQVICARYADGTYEYLVYDGSSQYVLDSSITNENLVDKLTSLESKTVA</sequence>
<gene>
    <name evidence="3" type="ORF">TOT_030000035</name>
</gene>
<dbReference type="eggNOG" id="ENOG502TMXJ">
    <property type="taxonomic scope" value="Eukaryota"/>
</dbReference>
<reference evidence="3 4" key="1">
    <citation type="journal article" date="2012" name="MBio">
        <title>Comparative genome analysis of three eukaryotic parasites with differing abilities to transform leukocytes reveals key mediators of Theileria-induced leukocyte transformation.</title>
        <authorList>
            <person name="Hayashida K."/>
            <person name="Hara Y."/>
            <person name="Abe T."/>
            <person name="Yamasaki C."/>
            <person name="Toyoda A."/>
            <person name="Kosuge T."/>
            <person name="Suzuki Y."/>
            <person name="Sato Y."/>
            <person name="Kawashima S."/>
            <person name="Katayama T."/>
            <person name="Wakaguri H."/>
            <person name="Inoue N."/>
            <person name="Homma K."/>
            <person name="Tada-Umezaki M."/>
            <person name="Yagi Y."/>
            <person name="Fujii Y."/>
            <person name="Habara T."/>
            <person name="Kanehisa M."/>
            <person name="Watanabe H."/>
            <person name="Ito K."/>
            <person name="Gojobori T."/>
            <person name="Sugawara H."/>
            <person name="Imanishi T."/>
            <person name="Weir W."/>
            <person name="Gardner M."/>
            <person name="Pain A."/>
            <person name="Shiels B."/>
            <person name="Hattori M."/>
            <person name="Nene V."/>
            <person name="Sugimoto C."/>
        </authorList>
    </citation>
    <scope>NUCLEOTIDE SEQUENCE [LARGE SCALE GENOMIC DNA]</scope>
    <source>
        <strain evidence="3 4">Shintoku</strain>
    </source>
</reference>
<dbReference type="VEuPathDB" id="PiroplasmaDB:TOT_030000035"/>
<feature type="coiled-coil region" evidence="1">
    <location>
        <begin position="40"/>
        <end position="82"/>
    </location>
</feature>
<dbReference type="Proteomes" id="UP000003786">
    <property type="component" value="Chromosome 3"/>
</dbReference>
<feature type="region of interest" description="Disordered" evidence="2">
    <location>
        <begin position="239"/>
        <end position="259"/>
    </location>
</feature>
<evidence type="ECO:0000313" key="4">
    <source>
        <dbReference type="Proteomes" id="UP000003786"/>
    </source>
</evidence>
<protein>
    <submittedName>
        <fullName evidence="3">Uncharacterized protein</fullName>
    </submittedName>
</protein>
<accession>J4C8H0</accession>
<evidence type="ECO:0000256" key="1">
    <source>
        <dbReference type="SAM" id="Coils"/>
    </source>
</evidence>
<organism evidence="3 4">
    <name type="scientific">Theileria orientalis strain Shintoku</name>
    <dbReference type="NCBI Taxonomy" id="869250"/>
    <lineage>
        <taxon>Eukaryota</taxon>
        <taxon>Sar</taxon>
        <taxon>Alveolata</taxon>
        <taxon>Apicomplexa</taxon>
        <taxon>Aconoidasida</taxon>
        <taxon>Piroplasmida</taxon>
        <taxon>Theileriidae</taxon>
        <taxon>Theileria</taxon>
    </lineage>
</organism>
<dbReference type="RefSeq" id="XP_009691074.1">
    <property type="nucleotide sequence ID" value="XM_009692779.1"/>
</dbReference>
<name>J4C8H0_THEOR</name>
<dbReference type="OMA" id="DPGFCYF"/>
<dbReference type="KEGG" id="tot:TOT_030000035"/>
<evidence type="ECO:0000313" key="3">
    <source>
        <dbReference type="EMBL" id="BAM40773.1"/>
    </source>
</evidence>
<dbReference type="OrthoDB" id="361062at2759"/>
<proteinExistence type="predicted"/>
<dbReference type="AlphaFoldDB" id="J4C8H0"/>
<dbReference type="EMBL" id="AP011948">
    <property type="protein sequence ID" value="BAM40773.1"/>
    <property type="molecule type" value="Genomic_DNA"/>
</dbReference>
<evidence type="ECO:0000256" key="2">
    <source>
        <dbReference type="SAM" id="MobiDB-lite"/>
    </source>
</evidence>